<dbReference type="EMBL" id="AZHX01001247">
    <property type="protein sequence ID" value="ETX04316.1"/>
    <property type="molecule type" value="Genomic_DNA"/>
</dbReference>
<evidence type="ECO:0000313" key="3">
    <source>
        <dbReference type="Proteomes" id="UP000019140"/>
    </source>
</evidence>
<dbReference type="Pfam" id="PF14065">
    <property type="entry name" value="Pvc16_N"/>
    <property type="match status" value="1"/>
</dbReference>
<keyword evidence="3" id="KW-1185">Reference proteome</keyword>
<protein>
    <recommendedName>
        <fullName evidence="1">Pvc16 N-terminal domain-containing protein</fullName>
    </recommendedName>
</protein>
<name>W4M311_9BACT</name>
<evidence type="ECO:0000259" key="1">
    <source>
        <dbReference type="Pfam" id="PF14065"/>
    </source>
</evidence>
<feature type="domain" description="Pvc16 N-terminal" evidence="1">
    <location>
        <begin position="4"/>
        <end position="188"/>
    </location>
</feature>
<dbReference type="Proteomes" id="UP000019140">
    <property type="component" value="Unassembled WGS sequence"/>
</dbReference>
<dbReference type="HOGENOM" id="CLU_110138_0_0_7"/>
<comment type="caution">
    <text evidence="2">The sequence shown here is derived from an EMBL/GenBank/DDBJ whole genome shotgun (WGS) entry which is preliminary data.</text>
</comment>
<sequence>MVDVISLLLVQLNQYLHQVDGNPLGTANPAVWGNIAQLDQTEIATELENQLVLTLVNIEEERTLKNGSTVTREPAGTVHYHNPALHLNLFLLFSANYRNYATALRRLTQVITFFQGKQTFTTANSPEISQSAAPITDFCLTMDLLSLSFEQVSYLWGSLGGKQLPFVLYRGRLVTIRDRRVLEGGGHIQEIEVTSRDATS</sequence>
<gene>
    <name evidence="2" type="ORF">ETSY2_29455</name>
</gene>
<organism evidence="2 3">
    <name type="scientific">Candidatus Entotheonella gemina</name>
    <dbReference type="NCBI Taxonomy" id="1429439"/>
    <lineage>
        <taxon>Bacteria</taxon>
        <taxon>Pseudomonadati</taxon>
        <taxon>Nitrospinota/Tectimicrobiota group</taxon>
        <taxon>Candidatus Tectimicrobiota</taxon>
        <taxon>Candidatus Entotheonellia</taxon>
        <taxon>Candidatus Entotheonellales</taxon>
        <taxon>Candidatus Entotheonellaceae</taxon>
        <taxon>Candidatus Entotheonella</taxon>
    </lineage>
</organism>
<reference evidence="2 3" key="1">
    <citation type="journal article" date="2014" name="Nature">
        <title>An environmental bacterial taxon with a large and distinct metabolic repertoire.</title>
        <authorList>
            <person name="Wilson M.C."/>
            <person name="Mori T."/>
            <person name="Ruckert C."/>
            <person name="Uria A.R."/>
            <person name="Helf M.J."/>
            <person name="Takada K."/>
            <person name="Gernert C."/>
            <person name="Steffens U.A."/>
            <person name="Heycke N."/>
            <person name="Schmitt S."/>
            <person name="Rinke C."/>
            <person name="Helfrich E.J."/>
            <person name="Brachmann A.O."/>
            <person name="Gurgui C."/>
            <person name="Wakimoto T."/>
            <person name="Kracht M."/>
            <person name="Crusemann M."/>
            <person name="Hentschel U."/>
            <person name="Abe I."/>
            <person name="Matsunaga S."/>
            <person name="Kalinowski J."/>
            <person name="Takeyama H."/>
            <person name="Piel J."/>
        </authorList>
    </citation>
    <scope>NUCLEOTIDE SEQUENCE [LARGE SCALE GENOMIC DNA]</scope>
    <source>
        <strain evidence="3">TSY2</strain>
    </source>
</reference>
<evidence type="ECO:0000313" key="2">
    <source>
        <dbReference type="EMBL" id="ETX04316.1"/>
    </source>
</evidence>
<dbReference type="InterPro" id="IPR025351">
    <property type="entry name" value="Pvc16_N"/>
</dbReference>
<accession>W4M311</accession>
<dbReference type="AlphaFoldDB" id="W4M311"/>
<proteinExistence type="predicted"/>